<dbReference type="GO" id="GO:0070098">
    <property type="term" value="P:chemokine-mediated signaling pathway"/>
    <property type="evidence" value="ECO:0007669"/>
    <property type="project" value="TreeGrafter"/>
</dbReference>
<keyword evidence="6 12" id="KW-0732">Signal</keyword>
<dbReference type="SMART" id="SM00199">
    <property type="entry name" value="SCY"/>
    <property type="match status" value="1"/>
</dbReference>
<evidence type="ECO:0000259" key="13">
    <source>
        <dbReference type="SMART" id="SM00199"/>
    </source>
</evidence>
<dbReference type="CTD" id="6370"/>
<dbReference type="GO" id="GO:0006954">
    <property type="term" value="P:inflammatory response"/>
    <property type="evidence" value="ECO:0007669"/>
    <property type="project" value="UniProtKB-KW"/>
</dbReference>
<dbReference type="InterPro" id="IPR036048">
    <property type="entry name" value="Interleukin_8-like_sf"/>
</dbReference>
<dbReference type="InterPro" id="IPR039809">
    <property type="entry name" value="Chemokine_b/g/d"/>
</dbReference>
<dbReference type="GeneID" id="103208017"/>
<evidence type="ECO:0000256" key="9">
    <source>
        <dbReference type="ARBA" id="ARBA00070046"/>
    </source>
</evidence>
<evidence type="ECO:0000313" key="15">
    <source>
        <dbReference type="RefSeq" id="XP_007951904.1"/>
    </source>
</evidence>
<keyword evidence="7" id="KW-1015">Disulfide bond</keyword>
<accession>A0A8B7AWC5</accession>
<dbReference type="Gene3D" id="2.40.50.40">
    <property type="match status" value="1"/>
</dbReference>
<evidence type="ECO:0000256" key="8">
    <source>
        <dbReference type="ARBA" id="ARBA00023198"/>
    </source>
</evidence>
<evidence type="ECO:0000256" key="6">
    <source>
        <dbReference type="ARBA" id="ARBA00022729"/>
    </source>
</evidence>
<dbReference type="GO" id="GO:0008009">
    <property type="term" value="F:chemokine activity"/>
    <property type="evidence" value="ECO:0007669"/>
    <property type="project" value="InterPro"/>
</dbReference>
<evidence type="ECO:0000256" key="5">
    <source>
        <dbReference type="ARBA" id="ARBA00022525"/>
    </source>
</evidence>
<keyword evidence="3" id="KW-0145">Chemotaxis</keyword>
<feature type="signal peptide" evidence="12">
    <location>
        <begin position="1"/>
        <end position="23"/>
    </location>
</feature>
<protein>
    <recommendedName>
        <fullName evidence="9">C-C motif chemokine 25</fullName>
    </recommendedName>
    <alternativeName>
        <fullName evidence="10">Small-inducible cytokine A25</fullName>
    </alternativeName>
</protein>
<dbReference type="RefSeq" id="XP_007951904.1">
    <property type="nucleotide sequence ID" value="XM_007953713.1"/>
</dbReference>
<dbReference type="FunFam" id="2.40.50.40:FF:000026">
    <property type="entry name" value="C-C motif chemokine 25"/>
    <property type="match status" value="1"/>
</dbReference>
<feature type="domain" description="Chemokine interleukin-8-like" evidence="13">
    <location>
        <begin position="27"/>
        <end position="90"/>
    </location>
</feature>
<name>A0A8B7AWC5_ORYAF</name>
<feature type="region of interest" description="Disordered" evidence="11">
    <location>
        <begin position="93"/>
        <end position="151"/>
    </location>
</feature>
<gene>
    <name evidence="15" type="primary">CCL25</name>
</gene>
<comment type="subcellular location">
    <subcellularLocation>
        <location evidence="1">Secreted</location>
    </subcellularLocation>
</comment>
<dbReference type="Pfam" id="PF00048">
    <property type="entry name" value="IL8"/>
    <property type="match status" value="1"/>
</dbReference>
<sequence>MNLWLLACLVACFVGAWVPAVRTQGAFEDCCLAYHHITKTAMLRHAKGYRRQEVSGSCNLPAVIFFLPWRHRVVCGNPQVRWVQNAMKFLDSRSKNPSKLHDGTRKPLRGSRSEVKKLGPGTSRVLVSTFGDPSGSSKRHASFLRAATQGP</sequence>
<proteinExistence type="inferred from homology"/>
<dbReference type="PANTHER" id="PTHR12015">
    <property type="entry name" value="SMALL INDUCIBLE CYTOKINE A"/>
    <property type="match status" value="1"/>
</dbReference>
<evidence type="ECO:0000256" key="3">
    <source>
        <dbReference type="ARBA" id="ARBA00022500"/>
    </source>
</evidence>
<dbReference type="SUPFAM" id="SSF54117">
    <property type="entry name" value="Interleukin 8-like chemokines"/>
    <property type="match status" value="1"/>
</dbReference>
<keyword evidence="8" id="KW-0395">Inflammatory response</keyword>
<dbReference type="InterPro" id="IPR001811">
    <property type="entry name" value="Chemokine_IL8-like_dom"/>
</dbReference>
<dbReference type="GO" id="GO:0030335">
    <property type="term" value="P:positive regulation of cell migration"/>
    <property type="evidence" value="ECO:0007669"/>
    <property type="project" value="TreeGrafter"/>
</dbReference>
<dbReference type="GO" id="GO:0005615">
    <property type="term" value="C:extracellular space"/>
    <property type="evidence" value="ECO:0007669"/>
    <property type="project" value="UniProtKB-KW"/>
</dbReference>
<evidence type="ECO:0000256" key="11">
    <source>
        <dbReference type="SAM" id="MobiDB-lite"/>
    </source>
</evidence>
<evidence type="ECO:0000256" key="12">
    <source>
        <dbReference type="SAM" id="SignalP"/>
    </source>
</evidence>
<dbReference type="OrthoDB" id="9930747at2759"/>
<dbReference type="GO" id="GO:0061844">
    <property type="term" value="P:antimicrobial humoral immune response mediated by antimicrobial peptide"/>
    <property type="evidence" value="ECO:0007669"/>
    <property type="project" value="TreeGrafter"/>
</dbReference>
<dbReference type="PANTHER" id="PTHR12015:SF70">
    <property type="entry name" value="C-C MOTIF CHEMOKINE 25"/>
    <property type="match status" value="1"/>
</dbReference>
<keyword evidence="14" id="KW-1185">Reference proteome</keyword>
<keyword evidence="5" id="KW-0964">Secreted</keyword>
<feature type="chain" id="PRO_5034714409" description="C-C motif chemokine 25" evidence="12">
    <location>
        <begin position="24"/>
        <end position="151"/>
    </location>
</feature>
<dbReference type="AlphaFoldDB" id="A0A8B7AWC5"/>
<evidence type="ECO:0000313" key="14">
    <source>
        <dbReference type="Proteomes" id="UP000694850"/>
    </source>
</evidence>
<evidence type="ECO:0000256" key="2">
    <source>
        <dbReference type="ARBA" id="ARBA00010868"/>
    </source>
</evidence>
<comment type="similarity">
    <text evidence="2">Belongs to the intercrine beta (chemokine CC) family.</text>
</comment>
<dbReference type="GO" id="GO:0048245">
    <property type="term" value="P:eosinophil chemotaxis"/>
    <property type="evidence" value="ECO:0007669"/>
    <property type="project" value="TreeGrafter"/>
</dbReference>
<dbReference type="GO" id="GO:0048020">
    <property type="term" value="F:CCR chemokine receptor binding"/>
    <property type="evidence" value="ECO:0007669"/>
    <property type="project" value="TreeGrafter"/>
</dbReference>
<organism evidence="14 15">
    <name type="scientific">Orycteropus afer afer</name>
    <dbReference type="NCBI Taxonomy" id="1230840"/>
    <lineage>
        <taxon>Eukaryota</taxon>
        <taxon>Metazoa</taxon>
        <taxon>Chordata</taxon>
        <taxon>Craniata</taxon>
        <taxon>Vertebrata</taxon>
        <taxon>Euteleostomi</taxon>
        <taxon>Mammalia</taxon>
        <taxon>Eutheria</taxon>
        <taxon>Afrotheria</taxon>
        <taxon>Tubulidentata</taxon>
        <taxon>Orycteropodidae</taxon>
        <taxon>Orycteropus</taxon>
    </lineage>
</organism>
<dbReference type="Proteomes" id="UP000694850">
    <property type="component" value="Unplaced"/>
</dbReference>
<evidence type="ECO:0000256" key="4">
    <source>
        <dbReference type="ARBA" id="ARBA00022514"/>
    </source>
</evidence>
<keyword evidence="4" id="KW-0202">Cytokine</keyword>
<feature type="compositionally biased region" description="Basic and acidic residues" evidence="11">
    <location>
        <begin position="93"/>
        <end position="117"/>
    </location>
</feature>
<evidence type="ECO:0000256" key="7">
    <source>
        <dbReference type="ARBA" id="ARBA00023157"/>
    </source>
</evidence>
<evidence type="ECO:0000256" key="10">
    <source>
        <dbReference type="ARBA" id="ARBA00077260"/>
    </source>
</evidence>
<reference evidence="15" key="1">
    <citation type="submission" date="2025-08" db="UniProtKB">
        <authorList>
            <consortium name="RefSeq"/>
        </authorList>
    </citation>
    <scope>IDENTIFICATION</scope>
</reference>
<evidence type="ECO:0000256" key="1">
    <source>
        <dbReference type="ARBA" id="ARBA00004613"/>
    </source>
</evidence>